<dbReference type="AlphaFoldDB" id="A0A2M7Z4E1"/>
<dbReference type="PANTHER" id="PTHR43197:SF1">
    <property type="entry name" value="UTP--GLUCOSE-1-PHOSPHATE URIDYLYLTRANSFERASE"/>
    <property type="match status" value="1"/>
</dbReference>
<evidence type="ECO:0000256" key="2">
    <source>
        <dbReference type="ARBA" id="ARBA00012415"/>
    </source>
</evidence>
<evidence type="ECO:0000256" key="5">
    <source>
        <dbReference type="ARBA" id="ARBA00048128"/>
    </source>
</evidence>
<reference evidence="8" key="1">
    <citation type="submission" date="2017-09" db="EMBL/GenBank/DDBJ databases">
        <title>Depth-based differentiation of microbial function through sediment-hosted aquifers and enrichment of novel symbionts in the deep terrestrial subsurface.</title>
        <authorList>
            <person name="Probst A.J."/>
            <person name="Ladd B."/>
            <person name="Jarett J.K."/>
            <person name="Geller-Mcgrath D.E."/>
            <person name="Sieber C.M.K."/>
            <person name="Emerson J.B."/>
            <person name="Anantharaman K."/>
            <person name="Thomas B.C."/>
            <person name="Malmstrom R."/>
            <person name="Stieglmeier M."/>
            <person name="Klingl A."/>
            <person name="Woyke T."/>
            <person name="Ryan C.M."/>
            <person name="Banfield J.F."/>
        </authorList>
    </citation>
    <scope>NUCLEOTIDE SEQUENCE [LARGE SCALE GENOMIC DNA]</scope>
</reference>
<keyword evidence="4" id="KW-0548">Nucleotidyltransferase</keyword>
<keyword evidence="3" id="KW-0808">Transferase</keyword>
<evidence type="ECO:0000256" key="1">
    <source>
        <dbReference type="ARBA" id="ARBA00006890"/>
    </source>
</evidence>
<dbReference type="SUPFAM" id="SSF53448">
    <property type="entry name" value="Nucleotide-diphospho-sugar transferases"/>
    <property type="match status" value="1"/>
</dbReference>
<comment type="similarity">
    <text evidence="1">Belongs to the UDPGP type 2 family.</text>
</comment>
<dbReference type="InterPro" id="IPR005771">
    <property type="entry name" value="GalU_uridylyltTrfase_bac/arc"/>
</dbReference>
<protein>
    <recommendedName>
        <fullName evidence="2">UTP--glucose-1-phosphate uridylyltransferase</fullName>
        <ecNumber evidence="2">2.7.7.9</ecNumber>
    </recommendedName>
</protein>
<evidence type="ECO:0000259" key="6">
    <source>
        <dbReference type="Pfam" id="PF00483"/>
    </source>
</evidence>
<accession>A0A2M7Z4E1</accession>
<dbReference type="Pfam" id="PF00483">
    <property type="entry name" value="NTP_transferase"/>
    <property type="match status" value="1"/>
</dbReference>
<comment type="caution">
    <text evidence="7">The sequence shown here is derived from an EMBL/GenBank/DDBJ whole genome shotgun (WGS) entry which is preliminary data.</text>
</comment>
<feature type="domain" description="Nucleotidyl transferase" evidence="6">
    <location>
        <begin position="2"/>
        <end position="225"/>
    </location>
</feature>
<dbReference type="GO" id="GO:0003983">
    <property type="term" value="F:UTP:glucose-1-phosphate uridylyltransferase activity"/>
    <property type="evidence" value="ECO:0007669"/>
    <property type="project" value="UniProtKB-EC"/>
</dbReference>
<evidence type="ECO:0000313" key="7">
    <source>
        <dbReference type="EMBL" id="PJA83957.1"/>
    </source>
</evidence>
<dbReference type="EMBL" id="PFVR01000109">
    <property type="protein sequence ID" value="PJA83957.1"/>
    <property type="molecule type" value="Genomic_DNA"/>
</dbReference>
<evidence type="ECO:0000313" key="8">
    <source>
        <dbReference type="Proteomes" id="UP000231034"/>
    </source>
</evidence>
<dbReference type="Gene3D" id="3.90.550.10">
    <property type="entry name" value="Spore Coat Polysaccharide Biosynthesis Protein SpsA, Chain A"/>
    <property type="match status" value="1"/>
</dbReference>
<organism evidence="7 8">
    <name type="scientific">Candidatus Nealsonbacteria bacterium CG_4_9_14_3_um_filter_37_13</name>
    <dbReference type="NCBI Taxonomy" id="1974695"/>
    <lineage>
        <taxon>Bacteria</taxon>
        <taxon>Candidatus Nealsoniibacteriota</taxon>
    </lineage>
</organism>
<evidence type="ECO:0000256" key="4">
    <source>
        <dbReference type="ARBA" id="ARBA00022695"/>
    </source>
</evidence>
<gene>
    <name evidence="7" type="ORF">CO145_03155</name>
</gene>
<dbReference type="InterPro" id="IPR029044">
    <property type="entry name" value="Nucleotide-diphossugar_trans"/>
</dbReference>
<name>A0A2M7Z4E1_9BACT</name>
<dbReference type="GO" id="GO:0006011">
    <property type="term" value="P:UDP-alpha-D-glucose metabolic process"/>
    <property type="evidence" value="ECO:0007669"/>
    <property type="project" value="InterPro"/>
</dbReference>
<sequence>MASGIEEIIFVINPGKKIAYDYFKKKLKSEKASLSKYKNHFLNQLEKLENLSKKIFFSTVVQREPLGDGDALLKAKKIVKKEPCAALWADDVVESKIPCLLQLIKVFKKYKKPVIALYRVPKSSFQFYGMVGVKKVGNRTYRIAKIIEKPQVLESPSNLAIVGKSIITDEVFNYLKKVKFSERGEIGLTETFAEMVKAGSEVYGYEFEGKWLECGNKLAYLKSNLYLSLKHHQFGKELRKYLKTI</sequence>
<evidence type="ECO:0000256" key="3">
    <source>
        <dbReference type="ARBA" id="ARBA00022679"/>
    </source>
</evidence>
<dbReference type="PANTHER" id="PTHR43197">
    <property type="entry name" value="UTP--GLUCOSE-1-PHOSPHATE URIDYLYLTRANSFERASE"/>
    <property type="match status" value="1"/>
</dbReference>
<dbReference type="InterPro" id="IPR005835">
    <property type="entry name" value="NTP_transferase_dom"/>
</dbReference>
<dbReference type="Proteomes" id="UP000231034">
    <property type="component" value="Unassembled WGS sequence"/>
</dbReference>
<comment type="catalytic activity">
    <reaction evidence="5">
        <text>alpha-D-glucose 1-phosphate + UTP + H(+) = UDP-alpha-D-glucose + diphosphate</text>
        <dbReference type="Rhea" id="RHEA:19889"/>
        <dbReference type="ChEBI" id="CHEBI:15378"/>
        <dbReference type="ChEBI" id="CHEBI:33019"/>
        <dbReference type="ChEBI" id="CHEBI:46398"/>
        <dbReference type="ChEBI" id="CHEBI:58601"/>
        <dbReference type="ChEBI" id="CHEBI:58885"/>
        <dbReference type="EC" id="2.7.7.9"/>
    </reaction>
</comment>
<dbReference type="EC" id="2.7.7.9" evidence="2"/>
<proteinExistence type="inferred from homology"/>